<accession>A0A2C9LHE0</accession>
<dbReference type="STRING" id="6526.A0A2C9LHE0"/>
<dbReference type="InterPro" id="IPR052957">
    <property type="entry name" value="Auxin_embryo_med"/>
</dbReference>
<dbReference type="KEGG" id="bgt:106079029"/>
<evidence type="ECO:0000313" key="4">
    <source>
        <dbReference type="Proteomes" id="UP000076420"/>
    </source>
</evidence>
<dbReference type="AlphaFoldDB" id="A0A2C9LHE0"/>
<dbReference type="Proteomes" id="UP000076420">
    <property type="component" value="Unassembled WGS sequence"/>
</dbReference>
<organism evidence="3 4">
    <name type="scientific">Biomphalaria glabrata</name>
    <name type="common">Bloodfluke planorb</name>
    <name type="synonym">Freshwater snail</name>
    <dbReference type="NCBI Taxonomy" id="6526"/>
    <lineage>
        <taxon>Eukaryota</taxon>
        <taxon>Metazoa</taxon>
        <taxon>Spiralia</taxon>
        <taxon>Lophotrochozoa</taxon>
        <taxon>Mollusca</taxon>
        <taxon>Gastropoda</taxon>
        <taxon>Heterobranchia</taxon>
        <taxon>Euthyneura</taxon>
        <taxon>Panpulmonata</taxon>
        <taxon>Hygrophila</taxon>
        <taxon>Lymnaeoidea</taxon>
        <taxon>Planorbidae</taxon>
        <taxon>Biomphalaria</taxon>
    </lineage>
</organism>
<proteinExistence type="predicted"/>
<name>A0A2C9LHE0_BIOGL</name>
<reference evidence="3" key="1">
    <citation type="submission" date="2020-05" db="UniProtKB">
        <authorList>
            <consortium name="EnsemblMetazoa"/>
        </authorList>
    </citation>
    <scope>IDENTIFICATION</scope>
    <source>
        <strain evidence="3">BB02</strain>
    </source>
</reference>
<dbReference type="VEuPathDB" id="VectorBase:BGLAX_039460"/>
<feature type="compositionally biased region" description="Basic and acidic residues" evidence="1">
    <location>
        <begin position="108"/>
        <end position="118"/>
    </location>
</feature>
<sequence length="357" mass="40279">MEDHTPVEDYSTQKHSILRHDGQLECSFNMQLSSLSESNRAIESDHIHQSFKLSQGHSGNDCCKHKDTNHTQVQCIDSNSGSNKELELTGDLTQQISEPGDLSSSSSDVHKELGLAEKTRKRKLIEESGEDNGSASKRMKAQEEPSSYETSTLDVQGLIITKDFIPIHYSNTEATLLSPSSSLEGRNSGKDLPYFTIPNWNVSNEDLVYTELAHGNTLSLPQFQLDPQDQDKSIGLWGEHLVFDYLRRQKEENASIQSVIWANAEGEKGLPFDFEIVLKTSDADKTSSIFVEVKTTLSWDKEVFHISSKQMEFALVQKDQYEIYRVFGAGSSNAKLVRIQNLSERLRKKQIQLFMVI</sequence>
<dbReference type="PANTHER" id="PTHR32387">
    <property type="entry name" value="WU:FJ29H11"/>
    <property type="match status" value="1"/>
</dbReference>
<feature type="domain" description="Protein NO VEIN C-terminal" evidence="2">
    <location>
        <begin position="238"/>
        <end position="337"/>
    </location>
</feature>
<dbReference type="EnsemblMetazoa" id="BGLB031220-RA">
    <property type="protein sequence ID" value="BGLB031220-PA"/>
    <property type="gene ID" value="BGLB031220"/>
</dbReference>
<dbReference type="VEuPathDB" id="VectorBase:BGLB031220"/>
<dbReference type="InterPro" id="IPR024975">
    <property type="entry name" value="NOV_C"/>
</dbReference>
<gene>
    <name evidence="3" type="primary">106079029</name>
</gene>
<dbReference type="PANTHER" id="PTHR32387:SF0">
    <property type="entry name" value="PROTEIN NO VEIN"/>
    <property type="match status" value="1"/>
</dbReference>
<evidence type="ECO:0000313" key="3">
    <source>
        <dbReference type="EnsemblMetazoa" id="BGLB031220-PA"/>
    </source>
</evidence>
<evidence type="ECO:0000256" key="1">
    <source>
        <dbReference type="SAM" id="MobiDB-lite"/>
    </source>
</evidence>
<protein>
    <recommendedName>
        <fullName evidence="2">Protein NO VEIN C-terminal domain-containing protein</fullName>
    </recommendedName>
</protein>
<feature type="region of interest" description="Disordered" evidence="1">
    <location>
        <begin position="95"/>
        <end position="149"/>
    </location>
</feature>
<dbReference type="Pfam" id="PF13020">
    <property type="entry name" value="NOV_C"/>
    <property type="match status" value="1"/>
</dbReference>
<evidence type="ECO:0000259" key="2">
    <source>
        <dbReference type="Pfam" id="PF13020"/>
    </source>
</evidence>